<dbReference type="InterPro" id="IPR041667">
    <property type="entry name" value="Cupin_8"/>
</dbReference>
<dbReference type="SUPFAM" id="SSF51197">
    <property type="entry name" value="Clavaminate synthase-like"/>
    <property type="match status" value="1"/>
</dbReference>
<feature type="domain" description="JmjC" evidence="2">
    <location>
        <begin position="1"/>
        <end position="97"/>
    </location>
</feature>
<proteinExistence type="predicted"/>
<dbReference type="Proteomes" id="UP001158576">
    <property type="component" value="Chromosome XSR"/>
</dbReference>
<reference evidence="3 4" key="1">
    <citation type="submission" date="2021-04" db="EMBL/GenBank/DDBJ databases">
        <authorList>
            <person name="Bliznina A."/>
        </authorList>
    </citation>
    <scope>NUCLEOTIDE SEQUENCE [LARGE SCALE GENOMIC DNA]</scope>
</reference>
<dbReference type="Pfam" id="PF13621">
    <property type="entry name" value="Cupin_8"/>
    <property type="match status" value="1"/>
</dbReference>
<dbReference type="PROSITE" id="PS51184">
    <property type="entry name" value="JMJC"/>
    <property type="match status" value="1"/>
</dbReference>
<name>A0ABN7SGV4_OIKDI</name>
<evidence type="ECO:0000256" key="1">
    <source>
        <dbReference type="SAM" id="MobiDB-lite"/>
    </source>
</evidence>
<evidence type="ECO:0000259" key="2">
    <source>
        <dbReference type="PROSITE" id="PS51184"/>
    </source>
</evidence>
<feature type="region of interest" description="Disordered" evidence="1">
    <location>
        <begin position="166"/>
        <end position="204"/>
    </location>
</feature>
<dbReference type="Gene3D" id="2.60.120.10">
    <property type="entry name" value="Jelly Rolls"/>
    <property type="match status" value="1"/>
</dbReference>
<gene>
    <name evidence="3" type="ORF">OKIOD_LOCUS8220</name>
</gene>
<dbReference type="EMBL" id="OU015569">
    <property type="protein sequence ID" value="CAG5099740.1"/>
    <property type="molecule type" value="Genomic_DNA"/>
</dbReference>
<evidence type="ECO:0000313" key="3">
    <source>
        <dbReference type="EMBL" id="CAG5099740.1"/>
    </source>
</evidence>
<protein>
    <submittedName>
        <fullName evidence="3">Oidioi.mRNA.OKI2018_I69.XSR.g16662.t1.cds</fullName>
    </submittedName>
</protein>
<sequence length="233" mass="27278">MLQWAKENLEIKRIKSADLPIEDFRNSVDLENPTPAQIENLKNITCHFATIRPGDLLYIPALWWHQVSALSHGLSINIFWGEKGDNNFTKKVLTEPTLTAFKYWMLNVVEQNKKHSSWTRILARFPKVLENFLLKQWHEYPTDEQIETIKRFVMQHLKITILPALEANPPKNPPPLKIRGLLHRDRGQGQEKKKKAVPRKLKRTKEENLALVAKKKKFQLTYYHEDTDDSAPL</sequence>
<dbReference type="InterPro" id="IPR014710">
    <property type="entry name" value="RmlC-like_jellyroll"/>
</dbReference>
<feature type="compositionally biased region" description="Basic and acidic residues" evidence="1">
    <location>
        <begin position="182"/>
        <end position="191"/>
    </location>
</feature>
<feature type="compositionally biased region" description="Basic residues" evidence="1">
    <location>
        <begin position="192"/>
        <end position="203"/>
    </location>
</feature>
<organism evidence="3 4">
    <name type="scientific">Oikopleura dioica</name>
    <name type="common">Tunicate</name>
    <dbReference type="NCBI Taxonomy" id="34765"/>
    <lineage>
        <taxon>Eukaryota</taxon>
        <taxon>Metazoa</taxon>
        <taxon>Chordata</taxon>
        <taxon>Tunicata</taxon>
        <taxon>Appendicularia</taxon>
        <taxon>Copelata</taxon>
        <taxon>Oikopleuridae</taxon>
        <taxon>Oikopleura</taxon>
    </lineage>
</organism>
<keyword evidence="4" id="KW-1185">Reference proteome</keyword>
<accession>A0ABN7SGV4</accession>
<evidence type="ECO:0000313" key="4">
    <source>
        <dbReference type="Proteomes" id="UP001158576"/>
    </source>
</evidence>
<dbReference type="InterPro" id="IPR003347">
    <property type="entry name" value="JmjC_dom"/>
</dbReference>